<proteinExistence type="predicted"/>
<evidence type="ECO:0000259" key="4">
    <source>
        <dbReference type="Pfam" id="PF00535"/>
    </source>
</evidence>
<dbReference type="InterPro" id="IPR001173">
    <property type="entry name" value="Glyco_trans_2-like"/>
</dbReference>
<feature type="region of interest" description="Disordered" evidence="3">
    <location>
        <begin position="66"/>
        <end position="91"/>
    </location>
</feature>
<dbReference type="AlphaFoldDB" id="A0A377J1X3"/>
<evidence type="ECO:0000313" key="5">
    <source>
        <dbReference type="EMBL" id="STO96487.1"/>
    </source>
</evidence>
<feature type="region of interest" description="Disordered" evidence="3">
    <location>
        <begin position="158"/>
        <end position="182"/>
    </location>
</feature>
<dbReference type="EMBL" id="UGHV01000001">
    <property type="protein sequence ID" value="STO96487.1"/>
    <property type="molecule type" value="Genomic_DNA"/>
</dbReference>
<dbReference type="EC" id="2.4.1.212" evidence="5"/>
<organism evidence="5 6">
    <name type="scientific">Helicobacter canis</name>
    <dbReference type="NCBI Taxonomy" id="29419"/>
    <lineage>
        <taxon>Bacteria</taxon>
        <taxon>Pseudomonadati</taxon>
        <taxon>Campylobacterota</taxon>
        <taxon>Epsilonproteobacteria</taxon>
        <taxon>Campylobacterales</taxon>
        <taxon>Helicobacteraceae</taxon>
        <taxon>Helicobacter</taxon>
    </lineage>
</organism>
<evidence type="ECO:0000256" key="3">
    <source>
        <dbReference type="SAM" id="MobiDB-lite"/>
    </source>
</evidence>
<gene>
    <name evidence="5" type="primary">hyaD_2</name>
    <name evidence="5" type="ORF">NCTC12410_00300</name>
</gene>
<dbReference type="GO" id="GO:0050501">
    <property type="term" value="F:hyaluronan synthase activity"/>
    <property type="evidence" value="ECO:0007669"/>
    <property type="project" value="UniProtKB-EC"/>
</dbReference>
<accession>A0A377J1X3</accession>
<keyword evidence="1 5" id="KW-0328">Glycosyltransferase</keyword>
<evidence type="ECO:0000256" key="2">
    <source>
        <dbReference type="ARBA" id="ARBA00022679"/>
    </source>
</evidence>
<feature type="compositionally biased region" description="Polar residues" evidence="3">
    <location>
        <begin position="67"/>
        <end position="80"/>
    </location>
</feature>
<dbReference type="RefSeq" id="WP_115010815.1">
    <property type="nucleotide sequence ID" value="NZ_UGHV01000001.1"/>
</dbReference>
<evidence type="ECO:0000313" key="6">
    <source>
        <dbReference type="Proteomes" id="UP000254841"/>
    </source>
</evidence>
<feature type="domain" description="Glycosyltransferase 2-like" evidence="4">
    <location>
        <begin position="189"/>
        <end position="316"/>
    </location>
</feature>
<evidence type="ECO:0000256" key="1">
    <source>
        <dbReference type="ARBA" id="ARBA00022676"/>
    </source>
</evidence>
<sequence length="497" mass="54943">MKSRLIILDPNNAQDLHKPALALPLSSRALKQGAAIHSLESSFAKLDSRARAVDSMDCHATACAVSRNDSNNAPNQSAVSLENKGYRSPLGDVSLEKVDSRENAENVENSTQDSRIFDKNAQNVFSQNAARRQDFGDKNGALQGESKARTWACVTADSPQQSPFLTQKPTPKTKKAESTSQAATPPNISIIVPVFNTQPYITRCLQSLITQTLRDIEIIIVDDCGSDGAMEIARSFAARDPRIHILRNPTNLGLLHTRCVGASLAQGEYILYVDSDDYIKPNLCELAYKSASQSQADMVVFGSECKGFYRYVYQPKGSRIYTGSALSKLIFPTRSKFSPYLWNKLYKRELIARADSIISRVAGPITLAEDLLKAFVLLHLSSTAITLPQKLYIYCANASSSTSSCKNRAQSRAKALEDIKAYGRVAEALALCARELAPCDRELYGKLDKILRYLVLCKKAQASHYVKNMCASLFVWFRIESLAKILLYLLSFGKIVR</sequence>
<dbReference type="CDD" id="cd00761">
    <property type="entry name" value="Glyco_tranf_GTA_type"/>
    <property type="match status" value="1"/>
</dbReference>
<dbReference type="Pfam" id="PF00535">
    <property type="entry name" value="Glycos_transf_2"/>
    <property type="match status" value="1"/>
</dbReference>
<dbReference type="PANTHER" id="PTHR22916:SF51">
    <property type="entry name" value="GLYCOSYLTRANSFERASE EPSH-RELATED"/>
    <property type="match status" value="1"/>
</dbReference>
<name>A0A377J1X3_9HELI</name>
<feature type="compositionally biased region" description="Polar residues" evidence="3">
    <location>
        <begin position="158"/>
        <end position="170"/>
    </location>
</feature>
<dbReference type="PANTHER" id="PTHR22916">
    <property type="entry name" value="GLYCOSYLTRANSFERASE"/>
    <property type="match status" value="1"/>
</dbReference>
<dbReference type="OrthoDB" id="5396343at2"/>
<dbReference type="SUPFAM" id="SSF53448">
    <property type="entry name" value="Nucleotide-diphospho-sugar transferases"/>
    <property type="match status" value="1"/>
</dbReference>
<reference evidence="5 6" key="1">
    <citation type="submission" date="2018-06" db="EMBL/GenBank/DDBJ databases">
        <authorList>
            <consortium name="Pathogen Informatics"/>
            <person name="Doyle S."/>
        </authorList>
    </citation>
    <scope>NUCLEOTIDE SEQUENCE [LARGE SCALE GENOMIC DNA]</scope>
    <source>
        <strain evidence="5 6">NCTC12410</strain>
    </source>
</reference>
<dbReference type="Gene3D" id="3.90.550.10">
    <property type="entry name" value="Spore Coat Polysaccharide Biosynthesis Protein SpsA, Chain A"/>
    <property type="match status" value="1"/>
</dbReference>
<protein>
    <submittedName>
        <fullName evidence="5">Capsular polysaccharide biosynthsis protein</fullName>
        <ecNumber evidence="5">2.4.1.212</ecNumber>
    </submittedName>
</protein>
<dbReference type="Proteomes" id="UP000254841">
    <property type="component" value="Unassembled WGS sequence"/>
</dbReference>
<dbReference type="InterPro" id="IPR029044">
    <property type="entry name" value="Nucleotide-diphossugar_trans"/>
</dbReference>
<keyword evidence="2 5" id="KW-0808">Transferase</keyword>